<dbReference type="GO" id="GO:0046872">
    <property type="term" value="F:metal ion binding"/>
    <property type="evidence" value="ECO:0007669"/>
    <property type="project" value="UniProtKB-KW"/>
</dbReference>
<evidence type="ECO:0000256" key="7">
    <source>
        <dbReference type="ARBA" id="ARBA00023015"/>
    </source>
</evidence>
<dbReference type="PANTHER" id="PTHR38839">
    <property type="entry name" value="TRANSCRIPTIONAL REGULATOR WHID-RELATED"/>
    <property type="match status" value="1"/>
</dbReference>
<keyword evidence="5" id="KW-0408">Iron</keyword>
<proteinExistence type="inferred from homology"/>
<protein>
    <recommendedName>
        <fullName evidence="11">4Fe-4S Wbl-type domain-containing protein</fullName>
    </recommendedName>
</protein>
<dbReference type="InterPro" id="IPR034768">
    <property type="entry name" value="4FE4S_WBL"/>
</dbReference>
<feature type="domain" description="4Fe-4S Wbl-type" evidence="11">
    <location>
        <begin position="16"/>
        <end position="75"/>
    </location>
</feature>
<evidence type="ECO:0000256" key="1">
    <source>
        <dbReference type="ARBA" id="ARBA00001966"/>
    </source>
</evidence>
<evidence type="ECO:0000256" key="10">
    <source>
        <dbReference type="ARBA" id="ARBA00023163"/>
    </source>
</evidence>
<dbReference type="EMBL" id="UINC01089324">
    <property type="protein sequence ID" value="SVC40324.1"/>
    <property type="molecule type" value="Genomic_DNA"/>
</dbReference>
<dbReference type="GO" id="GO:0045892">
    <property type="term" value="P:negative regulation of DNA-templated transcription"/>
    <property type="evidence" value="ECO:0007669"/>
    <property type="project" value="TreeGrafter"/>
</dbReference>
<sequence>MQALQYEPETWRADAECERLGVPTHVFFSDDLGDIAQAKRICTDCPALVPCLEGALARREPWGVWGGQIFRNGRMLATKRRRGRPPKVPRPEDQLPVVPIPVHLQSELRSA</sequence>
<keyword evidence="4" id="KW-0479">Metal-binding</keyword>
<dbReference type="HAMAP" id="MF_01479">
    <property type="entry name" value="WhiB"/>
    <property type="match status" value="1"/>
</dbReference>
<gene>
    <name evidence="12" type="ORF">METZ01_LOCUS293178</name>
</gene>
<dbReference type="GO" id="GO:0047134">
    <property type="term" value="F:protein-disulfide reductase [NAD(P)H] activity"/>
    <property type="evidence" value="ECO:0007669"/>
    <property type="project" value="TreeGrafter"/>
</dbReference>
<keyword evidence="6" id="KW-0411">Iron-sulfur</keyword>
<evidence type="ECO:0000256" key="9">
    <source>
        <dbReference type="ARBA" id="ARBA00023157"/>
    </source>
</evidence>
<keyword evidence="8" id="KW-0238">DNA-binding</keyword>
<reference evidence="12" key="1">
    <citation type="submission" date="2018-05" db="EMBL/GenBank/DDBJ databases">
        <authorList>
            <person name="Lanie J.A."/>
            <person name="Ng W.-L."/>
            <person name="Kazmierczak K.M."/>
            <person name="Andrzejewski T.M."/>
            <person name="Davidsen T.M."/>
            <person name="Wayne K.J."/>
            <person name="Tettelin H."/>
            <person name="Glass J.I."/>
            <person name="Rusch D."/>
            <person name="Podicherti R."/>
            <person name="Tsui H.-C.T."/>
            <person name="Winkler M.E."/>
        </authorList>
    </citation>
    <scope>NUCLEOTIDE SEQUENCE</scope>
</reference>
<keyword evidence="7" id="KW-0805">Transcription regulation</keyword>
<keyword evidence="3" id="KW-0004">4Fe-4S</keyword>
<evidence type="ECO:0000256" key="8">
    <source>
        <dbReference type="ARBA" id="ARBA00023125"/>
    </source>
</evidence>
<comment type="cofactor">
    <cofactor evidence="1">
        <name>[4Fe-4S] cluster</name>
        <dbReference type="ChEBI" id="CHEBI:49883"/>
    </cofactor>
</comment>
<evidence type="ECO:0000256" key="3">
    <source>
        <dbReference type="ARBA" id="ARBA00022485"/>
    </source>
</evidence>
<name>A0A382LUB5_9ZZZZ</name>
<dbReference type="AlphaFoldDB" id="A0A382LUB5"/>
<dbReference type="GO" id="GO:0045454">
    <property type="term" value="P:cell redox homeostasis"/>
    <property type="evidence" value="ECO:0007669"/>
    <property type="project" value="TreeGrafter"/>
</dbReference>
<accession>A0A382LUB5</accession>
<evidence type="ECO:0000256" key="5">
    <source>
        <dbReference type="ARBA" id="ARBA00023004"/>
    </source>
</evidence>
<dbReference type="Pfam" id="PF02467">
    <property type="entry name" value="Whib"/>
    <property type="match status" value="1"/>
</dbReference>
<evidence type="ECO:0000256" key="2">
    <source>
        <dbReference type="ARBA" id="ARBA00006597"/>
    </source>
</evidence>
<evidence type="ECO:0000256" key="6">
    <source>
        <dbReference type="ARBA" id="ARBA00023014"/>
    </source>
</evidence>
<evidence type="ECO:0000313" key="12">
    <source>
        <dbReference type="EMBL" id="SVC40324.1"/>
    </source>
</evidence>
<dbReference type="PROSITE" id="PS51674">
    <property type="entry name" value="4FE4S_WBL"/>
    <property type="match status" value="1"/>
</dbReference>
<dbReference type="GO" id="GO:0051539">
    <property type="term" value="F:4 iron, 4 sulfur cluster binding"/>
    <property type="evidence" value="ECO:0007669"/>
    <property type="project" value="UniProtKB-KW"/>
</dbReference>
<keyword evidence="9" id="KW-1015">Disulfide bond</keyword>
<organism evidence="12">
    <name type="scientific">marine metagenome</name>
    <dbReference type="NCBI Taxonomy" id="408172"/>
    <lineage>
        <taxon>unclassified sequences</taxon>
        <taxon>metagenomes</taxon>
        <taxon>ecological metagenomes</taxon>
    </lineage>
</organism>
<evidence type="ECO:0000256" key="4">
    <source>
        <dbReference type="ARBA" id="ARBA00022723"/>
    </source>
</evidence>
<dbReference type="InterPro" id="IPR003482">
    <property type="entry name" value="Whib"/>
</dbReference>
<comment type="similarity">
    <text evidence="2">Belongs to the WhiB family.</text>
</comment>
<keyword evidence="10" id="KW-0804">Transcription</keyword>
<dbReference type="PANTHER" id="PTHR38839:SF2">
    <property type="entry name" value="TRANSCRIPTIONAL REGULATOR WHIB7-RELATED"/>
    <property type="match status" value="1"/>
</dbReference>
<dbReference type="GO" id="GO:0003677">
    <property type="term" value="F:DNA binding"/>
    <property type="evidence" value="ECO:0007669"/>
    <property type="project" value="UniProtKB-KW"/>
</dbReference>
<evidence type="ECO:0000259" key="11">
    <source>
        <dbReference type="PROSITE" id="PS51674"/>
    </source>
</evidence>